<sequence>MTISIHIIDAFTNVRFKGNPAAVCLPAAELSERQMQQIAAEMNLSETAFLLPCDDGSYSLRWFTPLSEVDLCGHATLASAHYLWENGKLGLQEPARFHTRSGLLGAERIRDGIRMDFPSEPVVQTAAPEELIHALGLIPRYVGRNRMDYLVEVDSEETVRSLRPDFALLARVDARGIIVTSRSQDYANNGVDFVSRAYFPSVGVNEDPVTGSAHCALAPYWQKKLRKDELRGYQASDRGGYVQLRTVGERVFITGQAVTVLKGIMAE</sequence>
<dbReference type="RefSeq" id="WP_188990036.1">
    <property type="nucleotide sequence ID" value="NZ_BMHP01000001.1"/>
</dbReference>
<protein>
    <submittedName>
        <fullName evidence="4">Phenazine biosynthesis protein</fullName>
    </submittedName>
</protein>
<organism evidence="4 5">
    <name type="scientific">Paenibacillus nasutitermitis</name>
    <dbReference type="NCBI Taxonomy" id="1652958"/>
    <lineage>
        <taxon>Bacteria</taxon>
        <taxon>Bacillati</taxon>
        <taxon>Bacillota</taxon>
        <taxon>Bacilli</taxon>
        <taxon>Bacillales</taxon>
        <taxon>Paenibacillaceae</taxon>
        <taxon>Paenibacillus</taxon>
    </lineage>
</organism>
<evidence type="ECO:0000256" key="3">
    <source>
        <dbReference type="PIRSR" id="PIRSR016184-1"/>
    </source>
</evidence>
<dbReference type="Pfam" id="PF02567">
    <property type="entry name" value="PhzC-PhzF"/>
    <property type="match status" value="1"/>
</dbReference>
<dbReference type="GO" id="GO:0005737">
    <property type="term" value="C:cytoplasm"/>
    <property type="evidence" value="ECO:0007669"/>
    <property type="project" value="TreeGrafter"/>
</dbReference>
<proteinExistence type="inferred from homology"/>
<evidence type="ECO:0000313" key="4">
    <source>
        <dbReference type="EMBL" id="GGD55902.1"/>
    </source>
</evidence>
<reference evidence="4" key="1">
    <citation type="journal article" date="2014" name="Int. J. Syst. Evol. Microbiol.">
        <title>Complete genome sequence of Corynebacterium casei LMG S-19264T (=DSM 44701T), isolated from a smear-ripened cheese.</title>
        <authorList>
            <consortium name="US DOE Joint Genome Institute (JGI-PGF)"/>
            <person name="Walter F."/>
            <person name="Albersmeier A."/>
            <person name="Kalinowski J."/>
            <person name="Ruckert C."/>
        </authorList>
    </citation>
    <scope>NUCLEOTIDE SEQUENCE</scope>
    <source>
        <strain evidence="4">CGMCC 1.15178</strain>
    </source>
</reference>
<evidence type="ECO:0000313" key="5">
    <source>
        <dbReference type="Proteomes" id="UP000612456"/>
    </source>
</evidence>
<dbReference type="SUPFAM" id="SSF54506">
    <property type="entry name" value="Diaminopimelate epimerase-like"/>
    <property type="match status" value="1"/>
</dbReference>
<dbReference type="InterPro" id="IPR003719">
    <property type="entry name" value="Phenazine_PhzF-like"/>
</dbReference>
<accession>A0A917DP68</accession>
<keyword evidence="2" id="KW-0413">Isomerase</keyword>
<name>A0A917DP68_9BACL</name>
<dbReference type="EMBL" id="BMHP01000001">
    <property type="protein sequence ID" value="GGD55902.1"/>
    <property type="molecule type" value="Genomic_DNA"/>
</dbReference>
<dbReference type="GO" id="GO:0016853">
    <property type="term" value="F:isomerase activity"/>
    <property type="evidence" value="ECO:0007669"/>
    <property type="project" value="UniProtKB-KW"/>
</dbReference>
<comment type="similarity">
    <text evidence="1">Belongs to the PhzF family.</text>
</comment>
<gene>
    <name evidence="4" type="ORF">GCM10010911_12010</name>
</gene>
<reference evidence="4" key="2">
    <citation type="submission" date="2020-09" db="EMBL/GenBank/DDBJ databases">
        <authorList>
            <person name="Sun Q."/>
            <person name="Zhou Y."/>
        </authorList>
    </citation>
    <scope>NUCLEOTIDE SEQUENCE</scope>
    <source>
        <strain evidence="4">CGMCC 1.15178</strain>
    </source>
</reference>
<dbReference type="AlphaFoldDB" id="A0A917DP68"/>
<dbReference type="NCBIfam" id="TIGR00654">
    <property type="entry name" value="PhzF_family"/>
    <property type="match status" value="1"/>
</dbReference>
<feature type="active site" evidence="3">
    <location>
        <position position="46"/>
    </location>
</feature>
<comment type="caution">
    <text evidence="4">The sequence shown here is derived from an EMBL/GenBank/DDBJ whole genome shotgun (WGS) entry which is preliminary data.</text>
</comment>
<dbReference type="PANTHER" id="PTHR13774">
    <property type="entry name" value="PHENAZINE BIOSYNTHESIS PROTEIN"/>
    <property type="match status" value="1"/>
</dbReference>
<keyword evidence="5" id="KW-1185">Reference proteome</keyword>
<dbReference type="PIRSF" id="PIRSF016184">
    <property type="entry name" value="PhzC_PhzF"/>
    <property type="match status" value="1"/>
</dbReference>
<dbReference type="PANTHER" id="PTHR13774:SF17">
    <property type="entry name" value="PHENAZINE BIOSYNTHESIS-LIKE DOMAIN-CONTAINING PROTEIN"/>
    <property type="match status" value="1"/>
</dbReference>
<evidence type="ECO:0000256" key="1">
    <source>
        <dbReference type="ARBA" id="ARBA00008270"/>
    </source>
</evidence>
<dbReference type="Gene3D" id="3.10.310.10">
    <property type="entry name" value="Diaminopimelate Epimerase, Chain A, domain 1"/>
    <property type="match status" value="2"/>
</dbReference>
<dbReference type="Proteomes" id="UP000612456">
    <property type="component" value="Unassembled WGS sequence"/>
</dbReference>
<evidence type="ECO:0000256" key="2">
    <source>
        <dbReference type="ARBA" id="ARBA00023235"/>
    </source>
</evidence>